<dbReference type="Gramene" id="evm.model.10.1594">
    <property type="protein sequence ID" value="cds.evm.model.10.1594"/>
    <property type="gene ID" value="evm.TU.10.1594"/>
</dbReference>
<dbReference type="EMBL" id="UZAU01000821">
    <property type="status" value="NOT_ANNOTATED_CDS"/>
    <property type="molecule type" value="Genomic_DNA"/>
</dbReference>
<dbReference type="PANTHER" id="PTHR33116">
    <property type="entry name" value="REVERSE TRANSCRIPTASE ZINC-BINDING DOMAIN-CONTAINING PROTEIN-RELATED-RELATED"/>
    <property type="match status" value="1"/>
</dbReference>
<dbReference type="Gene3D" id="3.30.420.10">
    <property type="entry name" value="Ribonuclease H-like superfamily/Ribonuclease H"/>
    <property type="match status" value="1"/>
</dbReference>
<dbReference type="InterPro" id="IPR002156">
    <property type="entry name" value="RNaseH_domain"/>
</dbReference>
<evidence type="ECO:0000313" key="3">
    <source>
        <dbReference type="Proteomes" id="UP000596661"/>
    </source>
</evidence>
<dbReference type="GO" id="GO:0003676">
    <property type="term" value="F:nucleic acid binding"/>
    <property type="evidence" value="ECO:0007669"/>
    <property type="project" value="InterPro"/>
</dbReference>
<keyword evidence="3" id="KW-1185">Reference proteome</keyword>
<dbReference type="PANTHER" id="PTHR33116:SF86">
    <property type="entry name" value="REVERSE TRANSCRIPTASE DOMAIN-CONTAINING PROTEIN"/>
    <property type="match status" value="1"/>
</dbReference>
<evidence type="ECO:0000313" key="2">
    <source>
        <dbReference type="EnsemblPlants" id="cds.evm.model.10.1594"/>
    </source>
</evidence>
<dbReference type="InterPro" id="IPR044730">
    <property type="entry name" value="RNase_H-like_dom_plant"/>
</dbReference>
<proteinExistence type="predicted"/>
<dbReference type="CDD" id="cd06222">
    <property type="entry name" value="RNase_H_like"/>
    <property type="match status" value="1"/>
</dbReference>
<name>A0A803QK92_CANSA</name>
<sequence>MRSMLAANLDMQIVECHTRYLGHSAYVGQRKKEVFESICTKIQNKLQGWKAGLFSQAGWEVLLKVVTQEIPCYVMRCFRLPKELIKHIHSMMAQFWWGTSDTKQKIHWEKWNKLCKAKIKGGMGLKDLTRFNKALLAKQGWKIIQNPQSMLGSVLKACDFSNGSFLEAKPSGFCSYVWQSILWGKELIRQGLCWRVKLGRMKIDSIFHEDDVPIVLGLAPCTSNADDDLVWDYSPNGIYSVSSGYKIADMTPSKTESSSCQNMEKWWNKLYGIWRSLRRSVISFSAFVRVGFRLRLLHQNIEDPIIILFEVHRKLARGEVAEQLHNCNTSNPLDSNLQLANRIKWENPHPGYVCINSDASVPKEGSYCGLGVVIRDHHGKVIAAAIHRLKGHFNVELAESLALHLGLQLAEKIPPSPFIIQTDCLRIVQYLNGFE</sequence>
<dbReference type="SUPFAM" id="SSF53098">
    <property type="entry name" value="Ribonuclease H-like"/>
    <property type="match status" value="1"/>
</dbReference>
<dbReference type="Proteomes" id="UP000596661">
    <property type="component" value="Unassembled WGS sequence"/>
</dbReference>
<accession>A0A803QK92</accession>
<evidence type="ECO:0000259" key="1">
    <source>
        <dbReference type="Pfam" id="PF13456"/>
    </source>
</evidence>
<dbReference type="GO" id="GO:0004523">
    <property type="term" value="F:RNA-DNA hybrid ribonuclease activity"/>
    <property type="evidence" value="ECO:0007669"/>
    <property type="project" value="InterPro"/>
</dbReference>
<protein>
    <recommendedName>
        <fullName evidence="1">RNase H type-1 domain-containing protein</fullName>
    </recommendedName>
</protein>
<reference evidence="2" key="1">
    <citation type="submission" date="2021-03" db="UniProtKB">
        <authorList>
            <consortium name="EnsemblPlants"/>
        </authorList>
    </citation>
    <scope>IDENTIFICATION</scope>
</reference>
<dbReference type="Pfam" id="PF13456">
    <property type="entry name" value="RVT_3"/>
    <property type="match status" value="1"/>
</dbReference>
<dbReference type="InterPro" id="IPR012337">
    <property type="entry name" value="RNaseH-like_sf"/>
</dbReference>
<dbReference type="EnsemblPlants" id="evm.model.10.1594">
    <property type="protein sequence ID" value="cds.evm.model.10.1594"/>
    <property type="gene ID" value="evm.TU.10.1594"/>
</dbReference>
<dbReference type="AlphaFoldDB" id="A0A803QK92"/>
<organism evidence="2 3">
    <name type="scientific">Cannabis sativa</name>
    <name type="common">Hemp</name>
    <name type="synonym">Marijuana</name>
    <dbReference type="NCBI Taxonomy" id="3483"/>
    <lineage>
        <taxon>Eukaryota</taxon>
        <taxon>Viridiplantae</taxon>
        <taxon>Streptophyta</taxon>
        <taxon>Embryophyta</taxon>
        <taxon>Tracheophyta</taxon>
        <taxon>Spermatophyta</taxon>
        <taxon>Magnoliopsida</taxon>
        <taxon>eudicotyledons</taxon>
        <taxon>Gunneridae</taxon>
        <taxon>Pentapetalae</taxon>
        <taxon>rosids</taxon>
        <taxon>fabids</taxon>
        <taxon>Rosales</taxon>
        <taxon>Cannabaceae</taxon>
        <taxon>Cannabis</taxon>
    </lineage>
</organism>
<dbReference type="InterPro" id="IPR036397">
    <property type="entry name" value="RNaseH_sf"/>
</dbReference>
<feature type="domain" description="RNase H type-1" evidence="1">
    <location>
        <begin position="356"/>
        <end position="433"/>
    </location>
</feature>